<comment type="caution">
    <text evidence="5">The sequence shown here is derived from an EMBL/GenBank/DDBJ whole genome shotgun (WGS) entry which is preliminary data.</text>
</comment>
<dbReference type="PROSITE" id="PS50067">
    <property type="entry name" value="KINESIN_MOTOR_2"/>
    <property type="match status" value="1"/>
</dbReference>
<sequence>MDGVNDQPGIVPRALEELFSQSSLNELSSHTFYMSMVEVYLGNIRDLLAPKPTHKPHEVSSRCNLNIQSDPKGLIEIEGLTEVQISDLGKAKWWYNRGRRARATSWTHVNEASSRSHCLMRIAISRTRDSKAKAETSKLWMVDLGGSERVLKTGATGQTLDEGRAINLSLSALGDVIASLRRKKGHVPYRNSKLTQILKDSLGFGSKVLMLVHISPCEDDVAETICSLSFARRARAVESIREIPEDLKKQREKKLAELEEEMKEAEEECHKVRDQFLKTEFLLNENKKLFTTSYGPVEDEEKITTTPEDLKQVFKTPVLSDKLVKPIVPGQVPRFMTSTVASRQRQGASERDIVGRVKSSRSATRISVQFSASQSFSYSDTLFRAIISNKSSKKSIYGETKAIHPTGSPKCSDRSDLKPHLLPRSKMVTSSDPNVRVALSRHRRRVSSLI</sequence>
<dbReference type="InterPro" id="IPR027640">
    <property type="entry name" value="Kinesin-like_fam"/>
</dbReference>
<keyword evidence="3" id="KW-0175">Coiled coil</keyword>
<dbReference type="PANTHER" id="PTHR47972">
    <property type="entry name" value="KINESIN-LIKE PROTEIN KLP-3"/>
    <property type="match status" value="1"/>
</dbReference>
<organism evidence="5 6">
    <name type="scientific">Punica granatum</name>
    <name type="common">Pomegranate</name>
    <dbReference type="NCBI Taxonomy" id="22663"/>
    <lineage>
        <taxon>Eukaryota</taxon>
        <taxon>Viridiplantae</taxon>
        <taxon>Streptophyta</taxon>
        <taxon>Embryophyta</taxon>
        <taxon>Tracheophyta</taxon>
        <taxon>Spermatophyta</taxon>
        <taxon>Magnoliopsida</taxon>
        <taxon>eudicotyledons</taxon>
        <taxon>Gunneridae</taxon>
        <taxon>Pentapetalae</taxon>
        <taxon>rosids</taxon>
        <taxon>malvids</taxon>
        <taxon>Myrtales</taxon>
        <taxon>Lythraceae</taxon>
        <taxon>Punica</taxon>
    </lineage>
</organism>
<dbReference type="Proteomes" id="UP000233551">
    <property type="component" value="Unassembled WGS sequence"/>
</dbReference>
<evidence type="ECO:0000259" key="4">
    <source>
        <dbReference type="PROSITE" id="PS50067"/>
    </source>
</evidence>
<dbReference type="EMBL" id="PGOL01000571">
    <property type="protein sequence ID" value="PKI67919.1"/>
    <property type="molecule type" value="Genomic_DNA"/>
</dbReference>
<feature type="coiled-coil region" evidence="3">
    <location>
        <begin position="248"/>
        <end position="275"/>
    </location>
</feature>
<keyword evidence="6" id="KW-1185">Reference proteome</keyword>
<protein>
    <recommendedName>
        <fullName evidence="4">Kinesin motor domain-containing protein</fullName>
    </recommendedName>
</protein>
<name>A0A2I0KHH3_PUNGR</name>
<dbReference type="InterPro" id="IPR027417">
    <property type="entry name" value="P-loop_NTPase"/>
</dbReference>
<comment type="caution">
    <text evidence="2">Lacks conserved residue(s) required for the propagation of feature annotation.</text>
</comment>
<dbReference type="GO" id="GO:0005524">
    <property type="term" value="F:ATP binding"/>
    <property type="evidence" value="ECO:0007669"/>
    <property type="project" value="InterPro"/>
</dbReference>
<feature type="domain" description="Kinesin motor" evidence="4">
    <location>
        <begin position="1"/>
        <end position="237"/>
    </location>
</feature>
<dbReference type="AlphaFoldDB" id="A0A2I0KHH3"/>
<evidence type="ECO:0000256" key="1">
    <source>
        <dbReference type="ARBA" id="ARBA00023175"/>
    </source>
</evidence>
<evidence type="ECO:0000256" key="3">
    <source>
        <dbReference type="SAM" id="Coils"/>
    </source>
</evidence>
<dbReference type="GO" id="GO:0008017">
    <property type="term" value="F:microtubule binding"/>
    <property type="evidence" value="ECO:0007669"/>
    <property type="project" value="InterPro"/>
</dbReference>
<comment type="similarity">
    <text evidence="2">Belongs to the TRAFAC class myosin-kinesin ATPase superfamily. Kinesin family.</text>
</comment>
<dbReference type="GO" id="GO:0003777">
    <property type="term" value="F:microtubule motor activity"/>
    <property type="evidence" value="ECO:0007669"/>
    <property type="project" value="InterPro"/>
</dbReference>
<dbReference type="InterPro" id="IPR001752">
    <property type="entry name" value="Kinesin_motor_dom"/>
</dbReference>
<dbReference type="Gene3D" id="3.40.850.10">
    <property type="entry name" value="Kinesin motor domain"/>
    <property type="match status" value="1"/>
</dbReference>
<keyword evidence="1" id="KW-0505">Motor protein</keyword>
<evidence type="ECO:0000256" key="2">
    <source>
        <dbReference type="PROSITE-ProRule" id="PRU00283"/>
    </source>
</evidence>
<gene>
    <name evidence="5" type="ORF">CRG98_011515</name>
</gene>
<accession>A0A2I0KHH3</accession>
<proteinExistence type="inferred from homology"/>
<dbReference type="Pfam" id="PF00225">
    <property type="entry name" value="Kinesin"/>
    <property type="match status" value="1"/>
</dbReference>
<dbReference type="STRING" id="22663.A0A2I0KHH3"/>
<dbReference type="GO" id="GO:0007018">
    <property type="term" value="P:microtubule-based movement"/>
    <property type="evidence" value="ECO:0007669"/>
    <property type="project" value="InterPro"/>
</dbReference>
<dbReference type="PANTHER" id="PTHR47972:SF9">
    <property type="entry name" value="KINESIN-LIKE PROTEIN KIN-14U"/>
    <property type="match status" value="1"/>
</dbReference>
<dbReference type="SMART" id="SM00129">
    <property type="entry name" value="KISc"/>
    <property type="match status" value="1"/>
</dbReference>
<evidence type="ECO:0000313" key="5">
    <source>
        <dbReference type="EMBL" id="PKI67919.1"/>
    </source>
</evidence>
<dbReference type="InterPro" id="IPR036961">
    <property type="entry name" value="Kinesin_motor_dom_sf"/>
</dbReference>
<evidence type="ECO:0000313" key="6">
    <source>
        <dbReference type="Proteomes" id="UP000233551"/>
    </source>
</evidence>
<dbReference type="SUPFAM" id="SSF52540">
    <property type="entry name" value="P-loop containing nucleoside triphosphate hydrolases"/>
    <property type="match status" value="1"/>
</dbReference>
<dbReference type="PRINTS" id="PR00380">
    <property type="entry name" value="KINESINHEAVY"/>
</dbReference>
<reference evidence="5 6" key="1">
    <citation type="submission" date="2017-11" db="EMBL/GenBank/DDBJ databases">
        <title>De-novo sequencing of pomegranate (Punica granatum L.) genome.</title>
        <authorList>
            <person name="Akparov Z."/>
            <person name="Amiraslanov A."/>
            <person name="Hajiyeva S."/>
            <person name="Abbasov M."/>
            <person name="Kaur K."/>
            <person name="Hamwieh A."/>
            <person name="Solovyev V."/>
            <person name="Salamov A."/>
            <person name="Braich B."/>
            <person name="Kosarev P."/>
            <person name="Mahmoud A."/>
            <person name="Hajiyev E."/>
            <person name="Babayeva S."/>
            <person name="Izzatullayeva V."/>
            <person name="Mammadov A."/>
            <person name="Mammadov A."/>
            <person name="Sharifova S."/>
            <person name="Ojaghi J."/>
            <person name="Eynullazada K."/>
            <person name="Bayramov B."/>
            <person name="Abdulazimova A."/>
            <person name="Shahmuradov I."/>
        </authorList>
    </citation>
    <scope>NUCLEOTIDE SEQUENCE [LARGE SCALE GENOMIC DNA]</scope>
    <source>
        <strain evidence="6">cv. AG2017</strain>
        <tissue evidence="5">Leaf</tissue>
    </source>
</reference>
<dbReference type="GO" id="GO:0015630">
    <property type="term" value="C:microtubule cytoskeleton"/>
    <property type="evidence" value="ECO:0007669"/>
    <property type="project" value="TreeGrafter"/>
</dbReference>